<protein>
    <submittedName>
        <fullName evidence="3">Xanthan biosynthesis glycosyltransferase GumM</fullName>
    </submittedName>
</protein>
<dbReference type="eggNOG" id="COG1922">
    <property type="taxonomic scope" value="Bacteria"/>
</dbReference>
<keyword evidence="1" id="KW-0328">Glycosyltransferase</keyword>
<dbReference type="GO" id="GO:0016758">
    <property type="term" value="F:hexosyltransferase activity"/>
    <property type="evidence" value="ECO:0007669"/>
    <property type="project" value="TreeGrafter"/>
</dbReference>
<sequence>MLVFSGHSQDITLQGDPIWLGGYPIASTELAPFTDALLKTVALRERRNVFFANTNFVVQCRPLRQALQDPSVTIVNDGIGLDLAAMLIHRKRFAANLNGTDLIPSLCERSVRPLRFFLLGAKPGVAAAAAAKLEGSYGQDVVGICDGYGQMRSEGDDLVRSINRAQPDVLLVALGNPVQERWILEHSAQLQVPLAFGVGALFDFLSGNARRAPAWVQHMHMEWAFRLLHEPRRLLKRYSVDLLTFFGVCLRNRQQGAAPQRAG</sequence>
<dbReference type="PANTHER" id="PTHR34136">
    <property type="match status" value="1"/>
</dbReference>
<dbReference type="Pfam" id="PF03808">
    <property type="entry name" value="Glyco_tran_WecG"/>
    <property type="match status" value="1"/>
</dbReference>
<dbReference type="Proteomes" id="UP000005870">
    <property type="component" value="Chromosome"/>
</dbReference>
<dbReference type="OrthoDB" id="9808602at2"/>
<dbReference type="RefSeq" id="WP_014160082.1">
    <property type="nucleotide sequence ID" value="NC_016147.2"/>
</dbReference>
<keyword evidence="2" id="KW-0808">Transferase</keyword>
<evidence type="ECO:0000313" key="3">
    <source>
        <dbReference type="EMBL" id="AER55905.1"/>
    </source>
</evidence>
<name>G7UR94_PSEUP</name>
<keyword evidence="4" id="KW-1185">Reference proteome</keyword>
<dbReference type="PANTHER" id="PTHR34136:SF1">
    <property type="entry name" value="UDP-N-ACETYL-D-MANNOSAMINURONIC ACID TRANSFERASE"/>
    <property type="match status" value="1"/>
</dbReference>
<evidence type="ECO:0000313" key="4">
    <source>
        <dbReference type="Proteomes" id="UP000005870"/>
    </source>
</evidence>
<dbReference type="KEGG" id="psd:DSC_06270"/>
<proteinExistence type="predicted"/>
<dbReference type="NCBIfam" id="TIGR00696">
    <property type="entry name" value="wecG_tagA_cpsF"/>
    <property type="match status" value="1"/>
</dbReference>
<dbReference type="STRING" id="1045855.DSC_06270"/>
<gene>
    <name evidence="3" type="ordered locus">DSC_06270</name>
</gene>
<dbReference type="HOGENOM" id="CLU_063203_1_0_6"/>
<organism evidence="3 4">
    <name type="scientific">Pseudoxanthomonas spadix (strain BD-a59)</name>
    <dbReference type="NCBI Taxonomy" id="1045855"/>
    <lineage>
        <taxon>Bacteria</taxon>
        <taxon>Pseudomonadati</taxon>
        <taxon>Pseudomonadota</taxon>
        <taxon>Gammaproteobacteria</taxon>
        <taxon>Lysobacterales</taxon>
        <taxon>Lysobacteraceae</taxon>
        <taxon>Pseudoxanthomonas</taxon>
    </lineage>
</organism>
<reference evidence="3 4" key="1">
    <citation type="journal article" date="2012" name="J. Bacteriol.">
        <title>Complete Genome Sequence of the BTEX-Degrading Bacterium Pseudoxanthomonas spadix BD-a59.</title>
        <authorList>
            <person name="Lee S.H."/>
            <person name="Jin H.M."/>
            <person name="Lee H.J."/>
            <person name="Kim J.M."/>
            <person name="Jeon C.O."/>
        </authorList>
    </citation>
    <scope>NUCLEOTIDE SEQUENCE [LARGE SCALE GENOMIC DNA]</scope>
    <source>
        <strain evidence="3 4">BD-a59</strain>
    </source>
</reference>
<dbReference type="AlphaFoldDB" id="G7UR94"/>
<evidence type="ECO:0000256" key="1">
    <source>
        <dbReference type="ARBA" id="ARBA00022676"/>
    </source>
</evidence>
<accession>G7UR94</accession>
<evidence type="ECO:0000256" key="2">
    <source>
        <dbReference type="ARBA" id="ARBA00022679"/>
    </source>
</evidence>
<dbReference type="InterPro" id="IPR004629">
    <property type="entry name" value="WecG_TagA_CpsF"/>
</dbReference>
<dbReference type="CDD" id="cd06533">
    <property type="entry name" value="Glyco_transf_WecG_TagA"/>
    <property type="match status" value="1"/>
</dbReference>
<dbReference type="EMBL" id="CP003093">
    <property type="protein sequence ID" value="AER55905.1"/>
    <property type="molecule type" value="Genomic_DNA"/>
</dbReference>